<keyword evidence="2" id="KW-1185">Reference proteome</keyword>
<proteinExistence type="predicted"/>
<gene>
    <name evidence="1" type="ordered locus">Anacy_2157</name>
</gene>
<dbReference type="Proteomes" id="UP000010474">
    <property type="component" value="Chromosome"/>
</dbReference>
<dbReference type="AlphaFoldDB" id="K9ZFV0"/>
<reference evidence="2" key="1">
    <citation type="journal article" date="2013" name="Proc. Natl. Acad. Sci. U.S.A.">
        <title>Improving the coverage of the cyanobacterial phylum using diversity-driven genome sequencing.</title>
        <authorList>
            <person name="Shih P.M."/>
            <person name="Wu D."/>
            <person name="Latifi A."/>
            <person name="Axen S.D."/>
            <person name="Fewer D.P."/>
            <person name="Talla E."/>
            <person name="Calteau A."/>
            <person name="Cai F."/>
            <person name="Tandeau de Marsac N."/>
            <person name="Rippka R."/>
            <person name="Herdman M."/>
            <person name="Sivonen K."/>
            <person name="Coursin T."/>
            <person name="Laurent T."/>
            <person name="Goodwin L."/>
            <person name="Nolan M."/>
            <person name="Davenport K.W."/>
            <person name="Han C.S."/>
            <person name="Rubin E.M."/>
            <person name="Eisen J.A."/>
            <person name="Woyke T."/>
            <person name="Gugger M."/>
            <person name="Kerfeld C.A."/>
        </authorList>
    </citation>
    <scope>NUCLEOTIDE SEQUENCE [LARGE SCALE GENOMIC DNA]</scope>
    <source>
        <strain evidence="2">ATCC 27899 / PCC 7122</strain>
    </source>
</reference>
<dbReference type="HOGENOM" id="CLU_3211603_0_0_3"/>
<dbReference type="PATRIC" id="fig|272123.3.peg.2353"/>
<evidence type="ECO:0000313" key="1">
    <source>
        <dbReference type="EMBL" id="AFZ57624.1"/>
    </source>
</evidence>
<accession>K9ZFV0</accession>
<dbReference type="EMBL" id="CP003659">
    <property type="protein sequence ID" value="AFZ57624.1"/>
    <property type="molecule type" value="Genomic_DNA"/>
</dbReference>
<sequence>MALLFTNWGISQAIPIGQVEKTEVKITGLFQKIDSQHYLVFIIG</sequence>
<name>K9ZFV0_ANACC</name>
<organism evidence="1 2">
    <name type="scientific">Anabaena cylindrica (strain ATCC 27899 / PCC 7122)</name>
    <dbReference type="NCBI Taxonomy" id="272123"/>
    <lineage>
        <taxon>Bacteria</taxon>
        <taxon>Bacillati</taxon>
        <taxon>Cyanobacteriota</taxon>
        <taxon>Cyanophyceae</taxon>
        <taxon>Nostocales</taxon>
        <taxon>Nostocaceae</taxon>
        <taxon>Anabaena</taxon>
    </lineage>
</organism>
<protein>
    <submittedName>
        <fullName evidence="1">Uncharacterized protein</fullName>
    </submittedName>
</protein>
<evidence type="ECO:0000313" key="2">
    <source>
        <dbReference type="Proteomes" id="UP000010474"/>
    </source>
</evidence>
<dbReference type="KEGG" id="acy:Anacy_2157"/>